<evidence type="ECO:0000313" key="6">
    <source>
        <dbReference type="Proteomes" id="UP001162541"/>
    </source>
</evidence>
<gene>
    <name evidence="4" type="ORF">AXG93_1593s1740</name>
    <name evidence="3" type="ORF">Mp_4g16850</name>
</gene>
<evidence type="ECO:0008006" key="7">
    <source>
        <dbReference type="Google" id="ProtNLM"/>
    </source>
</evidence>
<reference evidence="3" key="2">
    <citation type="journal article" date="2019" name="Curr. Biol.">
        <title>Chromatin organization in early land plants reveals an ancestral association between H3K27me3, transposons, and constitutive heterochromatin.</title>
        <authorList>
            <person name="Montgomery S.A."/>
            <person name="Tanizawa Y."/>
            <person name="Galik B."/>
            <person name="Wang N."/>
            <person name="Ito T."/>
            <person name="Mochizuki T."/>
            <person name="Akimcheva S."/>
            <person name="Bowman J."/>
            <person name="Cognat V."/>
            <person name="Drouard L."/>
            <person name="Ekker H."/>
            <person name="Houng S."/>
            <person name="Kohchi T."/>
            <person name="Lin S."/>
            <person name="Liu L.D."/>
            <person name="Nakamura Y."/>
            <person name="Valeeva L.R."/>
            <person name="Shakirov E.V."/>
            <person name="Shippen D.E."/>
            <person name="Wei W."/>
            <person name="Yagura M."/>
            <person name="Yamaoka S."/>
            <person name="Yamato K.T."/>
            <person name="Liu C."/>
            <person name="Berger F."/>
        </authorList>
    </citation>
    <scope>NUCLEOTIDE SEQUENCE [LARGE SCALE GENOMIC DNA]</scope>
    <source>
        <strain evidence="3">Tak-1</strain>
    </source>
</reference>
<dbReference type="Pfam" id="PF00201">
    <property type="entry name" value="UDPGT"/>
    <property type="match status" value="1"/>
</dbReference>
<dbReference type="EMBL" id="AP019869">
    <property type="protein sequence ID" value="BBN09063.1"/>
    <property type="molecule type" value="Genomic_DNA"/>
</dbReference>
<dbReference type="GO" id="GO:0008194">
    <property type="term" value="F:UDP-glycosyltransferase activity"/>
    <property type="evidence" value="ECO:0007669"/>
    <property type="project" value="InterPro"/>
</dbReference>
<evidence type="ECO:0000313" key="5">
    <source>
        <dbReference type="Proteomes" id="UP000077202"/>
    </source>
</evidence>
<dbReference type="PANTHER" id="PTHR48046:SF1">
    <property type="entry name" value="GLYCOSYLTRANSFERASE-RELATED"/>
    <property type="match status" value="1"/>
</dbReference>
<dbReference type="EMBL" id="LVLJ01000445">
    <property type="protein sequence ID" value="OAE34215.1"/>
    <property type="molecule type" value="Genomic_DNA"/>
</dbReference>
<evidence type="ECO:0000313" key="4">
    <source>
        <dbReference type="EMBL" id="OAE34215.1"/>
    </source>
</evidence>
<evidence type="ECO:0000256" key="1">
    <source>
        <dbReference type="ARBA" id="ARBA00022676"/>
    </source>
</evidence>
<evidence type="ECO:0000313" key="3">
    <source>
        <dbReference type="EMBL" id="BBN09062.1"/>
    </source>
</evidence>
<dbReference type="CDD" id="cd03784">
    <property type="entry name" value="GT1_Gtf-like"/>
    <property type="match status" value="1"/>
</dbReference>
<organism evidence="4 5">
    <name type="scientific">Marchantia polymorpha subsp. ruderalis</name>
    <dbReference type="NCBI Taxonomy" id="1480154"/>
    <lineage>
        <taxon>Eukaryota</taxon>
        <taxon>Viridiplantae</taxon>
        <taxon>Streptophyta</taxon>
        <taxon>Embryophyta</taxon>
        <taxon>Marchantiophyta</taxon>
        <taxon>Marchantiopsida</taxon>
        <taxon>Marchantiidae</taxon>
        <taxon>Marchantiales</taxon>
        <taxon>Marchantiaceae</taxon>
        <taxon>Marchantia</taxon>
    </lineage>
</organism>
<sequence length="513" mass="57211">MEPIENEKILPVKPAPIVWLVPMPFLSHVMCFTHLARNLARHGLNVVLFISQEDRQRLLTAHKNIFENWKLEGLDIQLRVLKLDETIIADGGVGGNARFVNPVYQTDDAFEKTLKSELQSDSKPTCVIADFWMPGPRETAARFGIPGWTFCSFSAAYLSIYTYLSHLEAVGILNLPDNIQDKRCQEEMISVPGLPVMRLCELGSVFFKDDPLNAPGRRNGPSLQKTDVILLSGFSELEPRQTRELERLLQAYAVRNGRKAPHIWHIGPTFLSLSSSKGAESVRVGADKKHPSIDFLDSQPASSVVFVAFGSDVNHTRKQIHEIAYGLENSQQPFLCVLHPPKKGPDVQVDDIFSVIPQDCLARTRGRGLFVQSYAPQMEVLSHPSTGAFISHCGQNSLLETVSMGVPILAWPCLYDQLMNCRFLVDEAQLALEICPGLLQLGYVDRKQIETSIHTLFHTREGSVLKQRALEMKQKAEEALGGNGSSTKNMQALLHLIEGLENANRKKSAFHIS</sequence>
<dbReference type="EMBL" id="AP019869">
    <property type="protein sequence ID" value="BBN09062.1"/>
    <property type="molecule type" value="Genomic_DNA"/>
</dbReference>
<protein>
    <recommendedName>
        <fullName evidence="7">Glycosyltransferase</fullName>
    </recommendedName>
</protein>
<dbReference type="Gene3D" id="3.40.50.2000">
    <property type="entry name" value="Glycogen Phosphorylase B"/>
    <property type="match status" value="2"/>
</dbReference>
<accession>A0A176WP07</accession>
<dbReference type="Proteomes" id="UP000077202">
    <property type="component" value="Unassembled WGS sequence"/>
</dbReference>
<keyword evidence="2" id="KW-0808">Transferase</keyword>
<keyword evidence="5" id="KW-1185">Reference proteome</keyword>
<name>A0A176WP07_MARPO</name>
<reference evidence="4 5" key="1">
    <citation type="submission" date="2016-03" db="EMBL/GenBank/DDBJ databases">
        <title>Mechanisms controlling the formation of the plant cell surface in tip-growing cells are functionally conserved among land plants.</title>
        <authorList>
            <person name="Honkanen S."/>
            <person name="Jones V.A."/>
            <person name="Morieri G."/>
            <person name="Champion C."/>
            <person name="Hetherington A.J."/>
            <person name="Kelly S."/>
            <person name="Saint-Marcoux D."/>
            <person name="Proust H."/>
            <person name="Prescott H."/>
            <person name="Dolan L."/>
        </authorList>
    </citation>
    <scope>NUCLEOTIDE SEQUENCE [LARGE SCALE GENOMIC DNA]</scope>
    <source>
        <strain evidence="5">cv. Tak-1 and cv. Tak-2</strain>
        <tissue evidence="4">Whole gametophyte</tissue>
    </source>
</reference>
<dbReference type="AlphaFoldDB" id="A0A176WP07"/>
<dbReference type="FunFam" id="3.40.50.2000:FF:000060">
    <property type="entry name" value="Glycosyltransferase"/>
    <property type="match status" value="1"/>
</dbReference>
<evidence type="ECO:0000256" key="2">
    <source>
        <dbReference type="ARBA" id="ARBA00022679"/>
    </source>
</evidence>
<proteinExistence type="predicted"/>
<dbReference type="InterPro" id="IPR002213">
    <property type="entry name" value="UDP_glucos_trans"/>
</dbReference>
<dbReference type="PANTHER" id="PTHR48046">
    <property type="entry name" value="UDP-GLYCOSYLTRANSFERASE 72E1"/>
    <property type="match status" value="1"/>
</dbReference>
<dbReference type="Proteomes" id="UP001162541">
    <property type="component" value="Chromosome 4"/>
</dbReference>
<dbReference type="SUPFAM" id="SSF53756">
    <property type="entry name" value="UDP-Glycosyltransferase/glycogen phosphorylase"/>
    <property type="match status" value="1"/>
</dbReference>
<reference evidence="6" key="3">
    <citation type="journal article" date="2020" name="Curr. Biol.">
        <title>Chromatin organization in early land plants reveals an ancestral association between H3K27me3, transposons, and constitutive heterochromatin.</title>
        <authorList>
            <person name="Montgomery S.A."/>
            <person name="Tanizawa Y."/>
            <person name="Galik B."/>
            <person name="Wang N."/>
            <person name="Ito T."/>
            <person name="Mochizuki T."/>
            <person name="Akimcheva S."/>
            <person name="Bowman J.L."/>
            <person name="Cognat V."/>
            <person name="Marechal-Drouard L."/>
            <person name="Ekker H."/>
            <person name="Hong S.F."/>
            <person name="Kohchi T."/>
            <person name="Lin S.S."/>
            <person name="Liu L.D."/>
            <person name="Nakamura Y."/>
            <person name="Valeeva L.R."/>
            <person name="Shakirov E.V."/>
            <person name="Shippen D.E."/>
            <person name="Wei W.L."/>
            <person name="Yagura M."/>
            <person name="Yamaoka S."/>
            <person name="Yamato K.T."/>
            <person name="Liu C."/>
            <person name="Berger F."/>
        </authorList>
    </citation>
    <scope>NUCLEOTIDE SEQUENCE [LARGE SCALE GENOMIC DNA]</scope>
    <source>
        <strain evidence="6">Tak-1</strain>
    </source>
</reference>
<keyword evidence="1" id="KW-0328">Glycosyltransferase</keyword>